<comment type="caution">
    <text evidence="1">The sequence shown here is derived from an EMBL/GenBank/DDBJ whole genome shotgun (WGS) entry which is preliminary data.</text>
</comment>
<accession>A0A8T2SP78</accession>
<dbReference type="AlphaFoldDB" id="A0A8T2SP78"/>
<keyword evidence="2" id="KW-1185">Reference proteome</keyword>
<evidence type="ECO:0000313" key="2">
    <source>
        <dbReference type="Proteomes" id="UP000825935"/>
    </source>
</evidence>
<sequence>MKWDPMNVQYPLFQCRAPPRVHLLEDVIQHIWERLIDEVNRHHHNPTGTWMERITLEKRYSVYARESIGRECMSAYLTSKHRVSFSVFLSHRDQEYWRQ</sequence>
<dbReference type="EMBL" id="CM035424">
    <property type="protein sequence ID" value="KAH7352674.1"/>
    <property type="molecule type" value="Genomic_DNA"/>
</dbReference>
<organism evidence="1 2">
    <name type="scientific">Ceratopteris richardii</name>
    <name type="common">Triangle waterfern</name>
    <dbReference type="NCBI Taxonomy" id="49495"/>
    <lineage>
        <taxon>Eukaryota</taxon>
        <taxon>Viridiplantae</taxon>
        <taxon>Streptophyta</taxon>
        <taxon>Embryophyta</taxon>
        <taxon>Tracheophyta</taxon>
        <taxon>Polypodiopsida</taxon>
        <taxon>Polypodiidae</taxon>
        <taxon>Polypodiales</taxon>
        <taxon>Pteridineae</taxon>
        <taxon>Pteridaceae</taxon>
        <taxon>Parkerioideae</taxon>
        <taxon>Ceratopteris</taxon>
    </lineage>
</organism>
<evidence type="ECO:0000313" key="1">
    <source>
        <dbReference type="EMBL" id="KAH7352674.1"/>
    </source>
</evidence>
<dbReference type="Proteomes" id="UP000825935">
    <property type="component" value="Chromosome 19"/>
</dbReference>
<name>A0A8T2SP78_CERRI</name>
<reference evidence="1" key="1">
    <citation type="submission" date="2021-08" db="EMBL/GenBank/DDBJ databases">
        <title>WGS assembly of Ceratopteris richardii.</title>
        <authorList>
            <person name="Marchant D.B."/>
            <person name="Chen G."/>
            <person name="Jenkins J."/>
            <person name="Shu S."/>
            <person name="Leebens-Mack J."/>
            <person name="Grimwood J."/>
            <person name="Schmutz J."/>
            <person name="Soltis P."/>
            <person name="Soltis D."/>
            <person name="Chen Z.-H."/>
        </authorList>
    </citation>
    <scope>NUCLEOTIDE SEQUENCE</scope>
    <source>
        <strain evidence="1">Whitten #5841</strain>
        <tissue evidence="1">Leaf</tissue>
    </source>
</reference>
<proteinExistence type="predicted"/>
<protein>
    <submittedName>
        <fullName evidence="1">Uncharacterized protein</fullName>
    </submittedName>
</protein>
<gene>
    <name evidence="1" type="ORF">KP509_19G057800</name>
</gene>